<dbReference type="SUPFAM" id="SSF89957">
    <property type="entry name" value="MTH1187/YkoF-like"/>
    <property type="match status" value="1"/>
</dbReference>
<dbReference type="NCBIfam" id="TIGR00106">
    <property type="entry name" value="MTH1187 family thiamine-binding protein"/>
    <property type="match status" value="1"/>
</dbReference>
<reference evidence="3 4" key="2">
    <citation type="journal article" date="2014" name="Int. J. Syst. Evol. Microbiol.">
        <title>Methanobacterium paludis sp. nov. and a novel strain of Methanobacterium lacus isolated from northern peatlands.</title>
        <authorList>
            <person name="Cadillo-Quiroz H."/>
            <person name="Brauer S.L."/>
            <person name="Goodson N."/>
            <person name="Yavitt J.B."/>
            <person name="Zinder S.H."/>
        </authorList>
    </citation>
    <scope>NUCLEOTIDE SEQUENCE [LARGE SCALE GENOMIC DNA]</scope>
    <source>
        <strain evidence="3 4">AL-21</strain>
    </source>
</reference>
<dbReference type="PANTHER" id="PTHR33777:SF1">
    <property type="entry name" value="UPF0045 PROTEIN ECM15"/>
    <property type="match status" value="1"/>
</dbReference>
<dbReference type="Pfam" id="PF01910">
    <property type="entry name" value="Thiamine_BP"/>
    <property type="match status" value="1"/>
</dbReference>
<dbReference type="EMBL" id="CP002551">
    <property type="protein sequence ID" value="ADZ08589.1"/>
    <property type="molecule type" value="Genomic_DNA"/>
</dbReference>
<evidence type="ECO:0000259" key="2">
    <source>
        <dbReference type="Pfam" id="PF01910"/>
    </source>
</evidence>
<feature type="domain" description="Thiamine-binding protein" evidence="2">
    <location>
        <begin position="4"/>
        <end position="95"/>
    </location>
</feature>
<dbReference type="InterPro" id="IPR002767">
    <property type="entry name" value="Thiamine_BP"/>
</dbReference>
<dbReference type="RefSeq" id="WP_013643940.1">
    <property type="nucleotide sequence ID" value="NC_015216.1"/>
</dbReference>
<dbReference type="Gene3D" id="3.30.70.930">
    <property type="match status" value="1"/>
</dbReference>
<proteinExistence type="inferred from homology"/>
<dbReference type="GeneID" id="10276774"/>
<name>F0T8P7_METLA</name>
<dbReference type="InterPro" id="IPR029756">
    <property type="entry name" value="MTH1187/YkoF-like"/>
</dbReference>
<gene>
    <name evidence="3" type="ordered locus">Metbo_0337</name>
</gene>
<dbReference type="HOGENOM" id="CLU_137479_3_1_2"/>
<evidence type="ECO:0000256" key="1">
    <source>
        <dbReference type="ARBA" id="ARBA00010272"/>
    </source>
</evidence>
<dbReference type="eggNOG" id="arCOG04373">
    <property type="taxonomic scope" value="Archaea"/>
</dbReference>
<dbReference type="PANTHER" id="PTHR33777">
    <property type="entry name" value="UPF0045 PROTEIN ECM15"/>
    <property type="match status" value="1"/>
</dbReference>
<evidence type="ECO:0000313" key="3">
    <source>
        <dbReference type="EMBL" id="ADZ08589.1"/>
    </source>
</evidence>
<comment type="similarity">
    <text evidence="1">Belongs to the UPF0045 family.</text>
</comment>
<evidence type="ECO:0000313" key="4">
    <source>
        <dbReference type="Proteomes" id="UP000007490"/>
    </source>
</evidence>
<organism evidence="3 4">
    <name type="scientific">Methanobacterium lacus (strain AL-21)</name>
    <dbReference type="NCBI Taxonomy" id="877455"/>
    <lineage>
        <taxon>Archaea</taxon>
        <taxon>Methanobacteriati</taxon>
        <taxon>Methanobacteriota</taxon>
        <taxon>Methanomada group</taxon>
        <taxon>Methanobacteria</taxon>
        <taxon>Methanobacteriales</taxon>
        <taxon>Methanobacteriaceae</taxon>
        <taxon>Methanobacterium</taxon>
    </lineage>
</organism>
<dbReference type="KEGG" id="mel:Metbo_0337"/>
<dbReference type="OrthoDB" id="10763at2157"/>
<dbReference type="STRING" id="877455.Metbo_0337"/>
<keyword evidence="4" id="KW-1185">Reference proteome</keyword>
<dbReference type="GO" id="GO:0005829">
    <property type="term" value="C:cytosol"/>
    <property type="evidence" value="ECO:0007669"/>
    <property type="project" value="TreeGrafter"/>
</dbReference>
<reference evidence="4" key="1">
    <citation type="submission" date="2011-02" db="EMBL/GenBank/DDBJ databases">
        <title>Complete sequence of Methanobacterium sp. AL-21.</title>
        <authorList>
            <consortium name="US DOE Joint Genome Institute"/>
            <person name="Lucas S."/>
            <person name="Copeland A."/>
            <person name="Lapidus A."/>
            <person name="Cheng J.-F."/>
            <person name="Goodwin L."/>
            <person name="Pitluck S."/>
            <person name="Chertkov O."/>
            <person name="Detter J.C."/>
            <person name="Han C."/>
            <person name="Tapia R."/>
            <person name="Land M."/>
            <person name="Hauser L."/>
            <person name="Kyrpides N."/>
            <person name="Ivanova N."/>
            <person name="Mikhailova N."/>
            <person name="Pagani I."/>
            <person name="Cadillo-Quiroz H."/>
            <person name="Imachi H."/>
            <person name="Zinder S."/>
            <person name="Liu W."/>
            <person name="Woyke T."/>
        </authorList>
    </citation>
    <scope>NUCLEOTIDE SEQUENCE [LARGE SCALE GENOMIC DNA]</scope>
    <source>
        <strain evidence="4">AL-21</strain>
    </source>
</reference>
<dbReference type="AlphaFoldDB" id="F0T8P7"/>
<sequence length="101" mass="10845">MITAEITIIPIGTPNTSLSSYVAAAVMALEKNGIKYELTGMGTLLESEDISLVFDAIKEAHEAVFAVGAERVSTNVKIDDRRDSNRTISDKVSSVNKKLSS</sequence>
<dbReference type="InterPro" id="IPR051614">
    <property type="entry name" value="UPF0045_domain"/>
</dbReference>
<protein>
    <recommendedName>
        <fullName evidence="2">Thiamine-binding protein domain-containing protein</fullName>
    </recommendedName>
</protein>
<dbReference type="Proteomes" id="UP000007490">
    <property type="component" value="Chromosome"/>
</dbReference>
<accession>F0T8P7</accession>